<name>A0ABY1JK58_9BACL</name>
<keyword evidence="1" id="KW-0812">Transmembrane</keyword>
<feature type="transmembrane region" description="Helical" evidence="1">
    <location>
        <begin position="242"/>
        <end position="260"/>
    </location>
</feature>
<evidence type="ECO:0000313" key="3">
    <source>
        <dbReference type="Proteomes" id="UP000186666"/>
    </source>
</evidence>
<dbReference type="RefSeq" id="WP_068590012.1">
    <property type="nucleotide sequence ID" value="NZ_FTNK01000001.1"/>
</dbReference>
<dbReference type="Proteomes" id="UP000186666">
    <property type="component" value="Unassembled WGS sequence"/>
</dbReference>
<protein>
    <recommendedName>
        <fullName evidence="4">Exonuclease</fullName>
    </recommendedName>
</protein>
<evidence type="ECO:0008006" key="4">
    <source>
        <dbReference type="Google" id="ProtNLM"/>
    </source>
</evidence>
<keyword evidence="3" id="KW-1185">Reference proteome</keyword>
<dbReference type="EMBL" id="FTNK01000001">
    <property type="protein sequence ID" value="SIQ32981.1"/>
    <property type="molecule type" value="Genomic_DNA"/>
</dbReference>
<accession>A0ABY1JK58</accession>
<proteinExistence type="predicted"/>
<comment type="caution">
    <text evidence="2">The sequence shown here is derived from an EMBL/GenBank/DDBJ whole genome shotgun (WGS) entry which is preliminary data.</text>
</comment>
<gene>
    <name evidence="2" type="ORF">SAMN05421578_101247</name>
</gene>
<dbReference type="InterPro" id="IPR036397">
    <property type="entry name" value="RNaseH_sf"/>
</dbReference>
<evidence type="ECO:0000256" key="1">
    <source>
        <dbReference type="SAM" id="Phobius"/>
    </source>
</evidence>
<keyword evidence="1" id="KW-0472">Membrane</keyword>
<reference evidence="2 3" key="1">
    <citation type="submission" date="2017-01" db="EMBL/GenBank/DDBJ databases">
        <authorList>
            <person name="Varghese N."/>
            <person name="Submissions S."/>
        </authorList>
    </citation>
    <scope>NUCLEOTIDE SEQUENCE [LARGE SCALE GENOMIC DNA]</scope>
    <source>
        <strain evidence="2 3">ATCC 23464</strain>
    </source>
</reference>
<dbReference type="Gene3D" id="3.30.420.10">
    <property type="entry name" value="Ribonuclease H-like superfamily/Ribonuclease H"/>
    <property type="match status" value="1"/>
</dbReference>
<keyword evidence="1" id="KW-1133">Transmembrane helix</keyword>
<organism evidence="2 3">
    <name type="scientific">Paenibacillus macquariensis</name>
    <dbReference type="NCBI Taxonomy" id="948756"/>
    <lineage>
        <taxon>Bacteria</taxon>
        <taxon>Bacillati</taxon>
        <taxon>Bacillota</taxon>
        <taxon>Bacilli</taxon>
        <taxon>Bacillales</taxon>
        <taxon>Paenibacillaceae</taxon>
        <taxon>Paenibacillus</taxon>
    </lineage>
</organism>
<evidence type="ECO:0000313" key="2">
    <source>
        <dbReference type="EMBL" id="SIQ32981.1"/>
    </source>
</evidence>
<sequence>MSLKYRLNKRKKAIETIDEISRNPSHILIIHYSCESLYDINEGKTPRITSIAVRYFNTAQTKSFAIHRIAETKRIAFNEIETHYDALEKDMLKDFFQFVKKHKDFSWVHWNMRDLNFGFEAIENRFTVLGGKPEVIDSKIKIDLPRFLVDIYGLNYIGHPRLERLTDRNNISRRDFLSGEVEAKAFDNKEYVKLHQSTLKKVDIFHTVLEKVDQGSLKTNSRFYQVYGLTPQGIFESVKDHWLYAIVNLIIGAIIGAIISKI</sequence>